<dbReference type="PROSITE" id="PS00201">
    <property type="entry name" value="FLAVODOXIN"/>
    <property type="match status" value="1"/>
</dbReference>
<comment type="cofactor">
    <cofactor evidence="1">
        <name>FMN</name>
        <dbReference type="ChEBI" id="CHEBI:58210"/>
    </cofactor>
</comment>
<keyword evidence="3" id="KW-0285">Flavoprotein</keyword>
<dbReference type="NCBIfam" id="NF002999">
    <property type="entry name" value="PRK03767.1"/>
    <property type="match status" value="1"/>
</dbReference>
<evidence type="ECO:0000259" key="5">
    <source>
        <dbReference type="PROSITE" id="PS50902"/>
    </source>
</evidence>
<dbReference type="Pfam" id="PF03358">
    <property type="entry name" value="FMN_red"/>
    <property type="match status" value="1"/>
</dbReference>
<reference evidence="7" key="1">
    <citation type="submission" date="2017-06" db="EMBL/GenBank/DDBJ databases">
        <authorList>
            <person name="Rodrigo-Torres L."/>
            <person name="Arahal R.D."/>
            <person name="Lucena T."/>
        </authorList>
    </citation>
    <scope>NUCLEOTIDE SEQUENCE [LARGE SCALE GENOMIC DNA]</scope>
    <source>
        <strain evidence="7">CECT 9192</strain>
    </source>
</reference>
<accession>A0A1Y6MQD1</accession>
<protein>
    <submittedName>
        <fullName evidence="6">NAD(P)H dehydrogenase (Quinone)</fullName>
        <ecNumber evidence="6">1.6.5.2</ecNumber>
    </submittedName>
</protein>
<sequence>MIKILVLYYSQHGNTRQLARHIGRGIEQIDSCEAVLRTVAEIATTAATTSSASTNQTTDPIVSHHDLKQCAAIAMGSPVRFGNMAAPLKHFLDTTSSEWLSGTLIGKPACVFTSSSSLHGGQETTLQSMMLPLLHHGMLLVGIPYSEPLLHTTCHGGTPYGASHVNHGINKQLHPDEIALAQAIGRRLATIASKLSG</sequence>
<dbReference type="InterPro" id="IPR005025">
    <property type="entry name" value="FMN_Rdtase-like_dom"/>
</dbReference>
<dbReference type="PANTHER" id="PTHR30546:SF23">
    <property type="entry name" value="FLAVOPROTEIN-LIKE PROTEIN YCP4-RELATED"/>
    <property type="match status" value="1"/>
</dbReference>
<feature type="domain" description="Flavodoxin-like" evidence="5">
    <location>
        <begin position="4"/>
        <end position="188"/>
    </location>
</feature>
<evidence type="ECO:0000256" key="2">
    <source>
        <dbReference type="ARBA" id="ARBA00006961"/>
    </source>
</evidence>
<dbReference type="AlphaFoldDB" id="A0A1Y6MQD1"/>
<dbReference type="InterPro" id="IPR001226">
    <property type="entry name" value="Flavodoxin_CS"/>
</dbReference>
<comment type="similarity">
    <text evidence="2">Belongs to the WrbA family.</text>
</comment>
<evidence type="ECO:0000313" key="7">
    <source>
        <dbReference type="Proteomes" id="UP000195719"/>
    </source>
</evidence>
<evidence type="ECO:0000256" key="1">
    <source>
        <dbReference type="ARBA" id="ARBA00001917"/>
    </source>
</evidence>
<gene>
    <name evidence="6" type="ORF">PAND9192_03856</name>
</gene>
<keyword evidence="4" id="KW-0288">FMN</keyword>
<dbReference type="Proteomes" id="UP000195719">
    <property type="component" value="Unassembled WGS sequence"/>
</dbReference>
<dbReference type="EC" id="1.6.5.2" evidence="6"/>
<dbReference type="PROSITE" id="PS50902">
    <property type="entry name" value="FLAVODOXIN_LIKE"/>
    <property type="match status" value="1"/>
</dbReference>
<dbReference type="InterPro" id="IPR008254">
    <property type="entry name" value="Flavodoxin/NO_synth"/>
</dbReference>
<evidence type="ECO:0000256" key="3">
    <source>
        <dbReference type="ARBA" id="ARBA00022630"/>
    </source>
</evidence>
<dbReference type="EMBL" id="FYAJ01000015">
    <property type="protein sequence ID" value="SMY38787.1"/>
    <property type="molecule type" value="Genomic_DNA"/>
</dbReference>
<dbReference type="GO" id="GO:0016020">
    <property type="term" value="C:membrane"/>
    <property type="evidence" value="ECO:0007669"/>
    <property type="project" value="TreeGrafter"/>
</dbReference>
<dbReference type="NCBIfam" id="TIGR01755">
    <property type="entry name" value="flav_wrbA"/>
    <property type="match status" value="1"/>
</dbReference>
<proteinExistence type="inferred from homology"/>
<name>A0A1Y6MQD1_9GAMM</name>
<evidence type="ECO:0000256" key="4">
    <source>
        <dbReference type="ARBA" id="ARBA00022643"/>
    </source>
</evidence>
<dbReference type="InterPro" id="IPR029039">
    <property type="entry name" value="Flavoprotein-like_sf"/>
</dbReference>
<dbReference type="Gene3D" id="3.40.50.360">
    <property type="match status" value="1"/>
</dbReference>
<keyword evidence="6" id="KW-0560">Oxidoreductase</keyword>
<organism evidence="6 7">
    <name type="scientific">Photobacterium andalusiense</name>
    <dbReference type="NCBI Taxonomy" id="2204296"/>
    <lineage>
        <taxon>Bacteria</taxon>
        <taxon>Pseudomonadati</taxon>
        <taxon>Pseudomonadota</taxon>
        <taxon>Gammaproteobacteria</taxon>
        <taxon>Vibrionales</taxon>
        <taxon>Vibrionaceae</taxon>
        <taxon>Photobacterium</taxon>
    </lineage>
</organism>
<dbReference type="GO" id="GO:0009055">
    <property type="term" value="F:electron transfer activity"/>
    <property type="evidence" value="ECO:0007669"/>
    <property type="project" value="InterPro"/>
</dbReference>
<dbReference type="GO" id="GO:0010181">
    <property type="term" value="F:FMN binding"/>
    <property type="evidence" value="ECO:0007669"/>
    <property type="project" value="InterPro"/>
</dbReference>
<dbReference type="PANTHER" id="PTHR30546">
    <property type="entry name" value="FLAVODOXIN-RELATED PROTEIN WRBA-RELATED"/>
    <property type="match status" value="1"/>
</dbReference>
<dbReference type="GO" id="GO:0003955">
    <property type="term" value="F:NAD(P)H dehydrogenase (quinone) activity"/>
    <property type="evidence" value="ECO:0007669"/>
    <property type="project" value="UniProtKB-EC"/>
</dbReference>
<evidence type="ECO:0000313" key="6">
    <source>
        <dbReference type="EMBL" id="SMY38787.1"/>
    </source>
</evidence>
<dbReference type="InterPro" id="IPR010089">
    <property type="entry name" value="Flavoprotein_WrbA-like"/>
</dbReference>
<keyword evidence="7" id="KW-1185">Reference proteome</keyword>
<dbReference type="SUPFAM" id="SSF52218">
    <property type="entry name" value="Flavoproteins"/>
    <property type="match status" value="1"/>
</dbReference>
<dbReference type="FunFam" id="3.40.50.360:FF:000001">
    <property type="entry name" value="NAD(P)H dehydrogenase (Quinone) FQR1-like"/>
    <property type="match status" value="1"/>
</dbReference>
<dbReference type="RefSeq" id="WP_087855011.1">
    <property type="nucleotide sequence ID" value="NZ_FYAJ01000015.1"/>
</dbReference>